<comment type="similarity">
    <text evidence="2">Belongs to the peptidase S9B family.</text>
</comment>
<dbReference type="Gene3D" id="2.140.10.30">
    <property type="entry name" value="Dipeptidylpeptidase IV, N-terminal domain"/>
    <property type="match status" value="1"/>
</dbReference>
<dbReference type="GO" id="GO:0008239">
    <property type="term" value="F:dipeptidyl-peptidase activity"/>
    <property type="evidence" value="ECO:0007669"/>
    <property type="project" value="TreeGrafter"/>
</dbReference>
<dbReference type="Pfam" id="PF00930">
    <property type="entry name" value="DPPIV_N"/>
    <property type="match status" value="1"/>
</dbReference>
<gene>
    <name evidence="16" type="ORF">KABA2_05S04180</name>
</gene>
<dbReference type="SUPFAM" id="SSF82171">
    <property type="entry name" value="DPP6 N-terminal domain-like"/>
    <property type="match status" value="1"/>
</dbReference>
<comment type="caution">
    <text evidence="16">The sequence shown here is derived from an EMBL/GenBank/DDBJ whole genome shotgun (WGS) entry which is preliminary data.</text>
</comment>
<accession>A0A8H2ZHM3</accession>
<evidence type="ECO:0000256" key="5">
    <source>
        <dbReference type="ARBA" id="ARBA00022670"/>
    </source>
</evidence>
<evidence type="ECO:0000313" key="17">
    <source>
        <dbReference type="Proteomes" id="UP000644660"/>
    </source>
</evidence>
<evidence type="ECO:0000256" key="3">
    <source>
        <dbReference type="ARBA" id="ARBA00022438"/>
    </source>
</evidence>
<dbReference type="Gene3D" id="3.40.50.1820">
    <property type="entry name" value="alpha/beta hydrolase"/>
    <property type="match status" value="1"/>
</dbReference>
<dbReference type="GO" id="GO:0004252">
    <property type="term" value="F:serine-type endopeptidase activity"/>
    <property type="evidence" value="ECO:0007669"/>
    <property type="project" value="InterPro"/>
</dbReference>
<dbReference type="PANTHER" id="PTHR11731">
    <property type="entry name" value="PROTEASE FAMILY S9B,C DIPEPTIDYL-PEPTIDASE IV-RELATED"/>
    <property type="match status" value="1"/>
</dbReference>
<dbReference type="InterPro" id="IPR002471">
    <property type="entry name" value="Pept_S9_AS"/>
</dbReference>
<proteinExistence type="inferred from homology"/>
<evidence type="ECO:0000256" key="7">
    <source>
        <dbReference type="ARBA" id="ARBA00022801"/>
    </source>
</evidence>
<dbReference type="InterPro" id="IPR001375">
    <property type="entry name" value="Peptidase_S9_cat"/>
</dbReference>
<evidence type="ECO:0000256" key="1">
    <source>
        <dbReference type="ARBA" id="ARBA00004576"/>
    </source>
</evidence>
<dbReference type="Proteomes" id="UP000644660">
    <property type="component" value="Unassembled WGS sequence"/>
</dbReference>
<keyword evidence="10" id="KW-1133">Transmembrane helix</keyword>
<dbReference type="GeneID" id="64857940"/>
<dbReference type="Pfam" id="PF00326">
    <property type="entry name" value="Peptidase_S9"/>
    <property type="match status" value="1"/>
</dbReference>
<keyword evidence="8" id="KW-0720">Serine protease</keyword>
<keyword evidence="4" id="KW-0926">Vacuole</keyword>
<dbReference type="PANTHER" id="PTHR11731:SF200">
    <property type="entry name" value="DIPEPTIDYL PEPTIDASE 10, ISOFORM B"/>
    <property type="match status" value="1"/>
</dbReference>
<feature type="compositionally biased region" description="Polar residues" evidence="13">
    <location>
        <begin position="1"/>
        <end position="11"/>
    </location>
</feature>
<comment type="subcellular location">
    <subcellularLocation>
        <location evidence="1">Vacuole membrane</location>
        <topology evidence="1">Single-pass type II membrane protein</topology>
    </subcellularLocation>
</comment>
<dbReference type="FunFam" id="3.40.50.1820:FF:000003">
    <property type="entry name" value="Dipeptidyl peptidase 4"/>
    <property type="match status" value="1"/>
</dbReference>
<organism evidence="16 17">
    <name type="scientific">Maudiozyma barnettii</name>
    <dbReference type="NCBI Taxonomy" id="61262"/>
    <lineage>
        <taxon>Eukaryota</taxon>
        <taxon>Fungi</taxon>
        <taxon>Dikarya</taxon>
        <taxon>Ascomycota</taxon>
        <taxon>Saccharomycotina</taxon>
        <taxon>Saccharomycetes</taxon>
        <taxon>Saccharomycetales</taxon>
        <taxon>Saccharomycetaceae</taxon>
        <taxon>Maudiozyma</taxon>
    </lineage>
</organism>
<keyword evidence="9" id="KW-0735">Signal-anchor</keyword>
<evidence type="ECO:0000256" key="13">
    <source>
        <dbReference type="SAM" id="MobiDB-lite"/>
    </source>
</evidence>
<dbReference type="GO" id="GO:0004177">
    <property type="term" value="F:aminopeptidase activity"/>
    <property type="evidence" value="ECO:0007669"/>
    <property type="project" value="UniProtKB-KW"/>
</dbReference>
<evidence type="ECO:0000256" key="10">
    <source>
        <dbReference type="ARBA" id="ARBA00022989"/>
    </source>
</evidence>
<protein>
    <submittedName>
        <fullName evidence="16">Similar to Saccharomyces cerevisiae YHR028C DAP2 Dipeptidyl aminopeptidase, synthesized as a glycosylated</fullName>
    </submittedName>
</protein>
<dbReference type="InterPro" id="IPR050278">
    <property type="entry name" value="Serine_Prot_S9B/DPPIV"/>
</dbReference>
<dbReference type="GO" id="GO:0005886">
    <property type="term" value="C:plasma membrane"/>
    <property type="evidence" value="ECO:0007669"/>
    <property type="project" value="TreeGrafter"/>
</dbReference>
<dbReference type="InterPro" id="IPR029058">
    <property type="entry name" value="AB_hydrolase_fold"/>
</dbReference>
<keyword evidence="12" id="KW-0325">Glycoprotein</keyword>
<feature type="domain" description="Peptidase S9 prolyl oligopeptidase catalytic" evidence="14">
    <location>
        <begin position="640"/>
        <end position="836"/>
    </location>
</feature>
<name>A0A8H2ZHM3_9SACH</name>
<dbReference type="GO" id="GO:0005774">
    <property type="term" value="C:vacuolar membrane"/>
    <property type="evidence" value="ECO:0007669"/>
    <property type="project" value="UniProtKB-SubCell"/>
</dbReference>
<dbReference type="EMBL" id="CAEFZW010000005">
    <property type="protein sequence ID" value="CAB4254918.1"/>
    <property type="molecule type" value="Genomic_DNA"/>
</dbReference>
<dbReference type="RefSeq" id="XP_041406762.1">
    <property type="nucleotide sequence ID" value="XM_041550828.1"/>
</dbReference>
<evidence type="ECO:0000256" key="9">
    <source>
        <dbReference type="ARBA" id="ARBA00022968"/>
    </source>
</evidence>
<keyword evidence="6" id="KW-0812">Transmembrane</keyword>
<evidence type="ECO:0000256" key="2">
    <source>
        <dbReference type="ARBA" id="ARBA00006150"/>
    </source>
</evidence>
<keyword evidence="17" id="KW-1185">Reference proteome</keyword>
<reference evidence="16 17" key="1">
    <citation type="submission" date="2020-05" db="EMBL/GenBank/DDBJ databases">
        <authorList>
            <person name="Casaregola S."/>
            <person name="Devillers H."/>
            <person name="Grondin C."/>
        </authorList>
    </citation>
    <scope>NUCLEOTIDE SEQUENCE [LARGE SCALE GENOMIC DNA]</scope>
    <source>
        <strain evidence="16 17">CLIB 1767</strain>
    </source>
</reference>
<dbReference type="AlphaFoldDB" id="A0A8H2ZHM3"/>
<dbReference type="PROSITE" id="PS00708">
    <property type="entry name" value="PRO_ENDOPEP_SER"/>
    <property type="match status" value="1"/>
</dbReference>
<feature type="region of interest" description="Disordered" evidence="13">
    <location>
        <begin position="1"/>
        <end position="20"/>
    </location>
</feature>
<dbReference type="InterPro" id="IPR002469">
    <property type="entry name" value="Peptidase_S9B_N"/>
</dbReference>
<evidence type="ECO:0000256" key="6">
    <source>
        <dbReference type="ARBA" id="ARBA00022692"/>
    </source>
</evidence>
<evidence type="ECO:0000256" key="8">
    <source>
        <dbReference type="ARBA" id="ARBA00022825"/>
    </source>
</evidence>
<keyword evidence="11" id="KW-0472">Membrane</keyword>
<keyword evidence="7" id="KW-0378">Hydrolase</keyword>
<feature type="domain" description="Dipeptidylpeptidase IV N-terminal" evidence="15">
    <location>
        <begin position="173"/>
        <end position="533"/>
    </location>
</feature>
<evidence type="ECO:0000256" key="4">
    <source>
        <dbReference type="ARBA" id="ARBA00022554"/>
    </source>
</evidence>
<dbReference type="SUPFAM" id="SSF53474">
    <property type="entry name" value="alpha/beta-Hydrolases"/>
    <property type="match status" value="1"/>
</dbReference>
<keyword evidence="5" id="KW-0645">Protease</keyword>
<evidence type="ECO:0000256" key="11">
    <source>
        <dbReference type="ARBA" id="ARBA00023136"/>
    </source>
</evidence>
<evidence type="ECO:0000259" key="15">
    <source>
        <dbReference type="Pfam" id="PF00930"/>
    </source>
</evidence>
<evidence type="ECO:0000313" key="16">
    <source>
        <dbReference type="EMBL" id="CAB4254918.1"/>
    </source>
</evidence>
<evidence type="ECO:0000259" key="14">
    <source>
        <dbReference type="Pfam" id="PF00326"/>
    </source>
</evidence>
<dbReference type="GO" id="GO:0006508">
    <property type="term" value="P:proteolysis"/>
    <property type="evidence" value="ECO:0007669"/>
    <property type="project" value="UniProtKB-KW"/>
</dbReference>
<dbReference type="OrthoDB" id="16520at2759"/>
<sequence length="843" mass="96411">MVVALNNSNDNSTDERTPLDVQNNEVEDIERIPEDHFKSESRQLIDRLIKLGVVVLLLLWGSLLLIKTIKSNDKESRDFPQYVFPNPNVTVDGKLKVAFSNVRNGTFKPEMHNIQWLEHTTGAKEDKGLYVTWKDDSYVIKSVSDKHYENVLLKGKTFIEDGHNMTIDNIVASPDLKKLLIKTNTVKNWRHSTMASYFVYDKSSLTFSHIGDHITLAEWSPNAMDIAYIQDNDIFLYSTGKKQTTEQVTSDGSSQIFNGRPDWVYEEEVFESDKALWWSPDGSYIAFLKTDETDVNEFTIPYYVQEESSIYPEMRSIKYPKSGQSNPLVDLYVYSINDKTSFPGHTSKYFQDSDNLITEVIWVGKDSVIAKVSDRSQDLLKVLEIDANKRTTEVTRIESSQGGWWEVTHDTFYIPRNQKYDRAENGYIDILPINGFNHLVYFSPINSTKSLILTKGNWEVVNGVAAFDYDTNRVYFISTKKSSTERHLYYVKLDRPGVVHKVTDTSEDGVFSATFSSSARFMLLTCSGPKVPYQKIVDLGSSQKDKHIEGNVLGETLYYLKKNEKLIESTELYKIPSKKFNELNLGKDANGDDIIVNSFEILPNDFDRNLKNHYPVFFYAYGGPNSQQVIKTFGVGFNEIIASQLGAIVVVVDGRGTGFKGREFRSLVRDNLGDYEAQDQIAAAAYYGSKSYVDSEKISLFGWSYGGYLTLKTLERDGGKHFKYGMSVAPVTDWRLYDSVYTERYMHTPQENEEGYDRSKVDNVTSIGQAQRFLLMHGTGDDNVHFQNSLKFLDKLNLNNVENYDVHVFPDSDHSISYHNANKIVYDKLFNWIKHAYLGVYLL</sequence>
<evidence type="ECO:0000256" key="12">
    <source>
        <dbReference type="ARBA" id="ARBA00023180"/>
    </source>
</evidence>
<keyword evidence="3 16" id="KW-0031">Aminopeptidase</keyword>